<proteinExistence type="predicted"/>
<comment type="caution">
    <text evidence="1">The sequence shown here is derived from an EMBL/GenBank/DDBJ whole genome shotgun (WGS) entry which is preliminary data.</text>
</comment>
<gene>
    <name evidence="1" type="ORF">OUY22_28635</name>
</gene>
<sequence>MLSKRAMSVGLIVLVTVTALWMSTSLHSEEVIARTKLVLANGLQVARPDYRIMLWDGVGDAKKAPFSVSVPVSILDYPSTGPGVRVWLTRPLIGSAGLRPDLPASRVAEQLKTFSKIHGKVGMEAAVRDMPAEQEAAVLIKFSPPVSETEARKFADMDLSGHALYILSDDTVANGFPVTWRMGGDTCVHRLLSGCNPTSPTAQLRQWLSLLQSEDSVMLADLGLRMEGLYQAQREGLVHGLVLNVSGRERLLYLLARPRVTVLGVFPA</sequence>
<evidence type="ECO:0000313" key="1">
    <source>
        <dbReference type="EMBL" id="MDA0637390.1"/>
    </source>
</evidence>
<organism evidence="1 2">
    <name type="scientific">Nonomuraea corallina</name>
    <dbReference type="NCBI Taxonomy" id="2989783"/>
    <lineage>
        <taxon>Bacteria</taxon>
        <taxon>Bacillati</taxon>
        <taxon>Actinomycetota</taxon>
        <taxon>Actinomycetes</taxon>
        <taxon>Streptosporangiales</taxon>
        <taxon>Streptosporangiaceae</taxon>
        <taxon>Nonomuraea</taxon>
    </lineage>
</organism>
<dbReference type="Proteomes" id="UP001144036">
    <property type="component" value="Unassembled WGS sequence"/>
</dbReference>
<evidence type="ECO:0000313" key="2">
    <source>
        <dbReference type="Proteomes" id="UP001144036"/>
    </source>
</evidence>
<dbReference type="RefSeq" id="WP_270158293.1">
    <property type="nucleotide sequence ID" value="NZ_JAPNNL010000153.1"/>
</dbReference>
<reference evidence="1" key="1">
    <citation type="submission" date="2022-11" db="EMBL/GenBank/DDBJ databases">
        <title>Nonomuraea corallina sp. nov., a new species of the genus Nonomuraea isolated from sea side sediment in Thai sea.</title>
        <authorList>
            <person name="Ngamcharungchit C."/>
            <person name="Matsumoto A."/>
            <person name="Suriyachadkun C."/>
            <person name="Panbangred W."/>
            <person name="Inahashi Y."/>
            <person name="Intra B."/>
        </authorList>
    </citation>
    <scope>NUCLEOTIDE SEQUENCE</scope>
    <source>
        <strain evidence="1">MCN248</strain>
    </source>
</reference>
<name>A0ABT4SJV7_9ACTN</name>
<keyword evidence="2" id="KW-1185">Reference proteome</keyword>
<accession>A0ABT4SJV7</accession>
<dbReference type="EMBL" id="JAPNNL010000153">
    <property type="protein sequence ID" value="MDA0637390.1"/>
    <property type="molecule type" value="Genomic_DNA"/>
</dbReference>
<protein>
    <submittedName>
        <fullName evidence="1">Uncharacterized protein</fullName>
    </submittedName>
</protein>